<evidence type="ECO:0000256" key="1">
    <source>
        <dbReference type="SAM" id="MobiDB-lite"/>
    </source>
</evidence>
<feature type="transmembrane region" description="Helical" evidence="2">
    <location>
        <begin position="61"/>
        <end position="80"/>
    </location>
</feature>
<sequence length="275" mass="31681">MALASFPLLVQRWRRSKLHHIDYSKYAQLVEYMPEDVFLTRLKTIDKHVYNEYPHVWIDTYLFLTAILLVVATAAFSVVARAANLSMWYPLIILVVPIMIGFITTRRRNAYYTRLSKYYESLQSCLKELNSLDVTRQVKWSFRRLRENDTAAVLHLRPPLARYHINFVVDIIQINTENELADEGEMLPAYHTAMMDVVLDIGPEMEQAPGNRSNYISVRMPSSSVSPLPPAYEHHELEPVHPPPVYINNAESTMPSSTSQSNARDESNTTNALIR</sequence>
<dbReference type="EMBL" id="DF836808">
    <property type="protein sequence ID" value="GAN11263.1"/>
    <property type="molecule type" value="Genomic_DNA"/>
</dbReference>
<gene>
    <name evidence="3" type="ORF">MAM1_0519c10822</name>
</gene>
<keyword evidence="4" id="KW-1185">Reference proteome</keyword>
<dbReference type="Proteomes" id="UP000053815">
    <property type="component" value="Unassembled WGS sequence"/>
</dbReference>
<reference evidence="3" key="1">
    <citation type="submission" date="2014-09" db="EMBL/GenBank/DDBJ databases">
        <title>Draft genome sequence of an oleaginous Mucoromycotina fungus Mucor ambiguus NBRC6742.</title>
        <authorList>
            <person name="Takeda I."/>
            <person name="Yamane N."/>
            <person name="Morita T."/>
            <person name="Tamano K."/>
            <person name="Machida M."/>
            <person name="Baker S."/>
            <person name="Koike H."/>
        </authorList>
    </citation>
    <scope>NUCLEOTIDE SEQUENCE</scope>
    <source>
        <strain evidence="3">NBRC 6742</strain>
    </source>
</reference>
<organism evidence="3">
    <name type="scientific">Mucor ambiguus</name>
    <dbReference type="NCBI Taxonomy" id="91626"/>
    <lineage>
        <taxon>Eukaryota</taxon>
        <taxon>Fungi</taxon>
        <taxon>Fungi incertae sedis</taxon>
        <taxon>Mucoromycota</taxon>
        <taxon>Mucoromycotina</taxon>
        <taxon>Mucoromycetes</taxon>
        <taxon>Mucorales</taxon>
        <taxon>Mucorineae</taxon>
        <taxon>Mucoraceae</taxon>
        <taxon>Mucor</taxon>
    </lineage>
</organism>
<feature type="transmembrane region" description="Helical" evidence="2">
    <location>
        <begin position="86"/>
        <end position="105"/>
    </location>
</feature>
<keyword evidence="2" id="KW-1133">Transmembrane helix</keyword>
<name>A0A0C9N987_9FUNG</name>
<protein>
    <submittedName>
        <fullName evidence="3">Uncharacterized protein</fullName>
    </submittedName>
</protein>
<dbReference type="AlphaFoldDB" id="A0A0C9N987"/>
<feature type="region of interest" description="Disordered" evidence="1">
    <location>
        <begin position="248"/>
        <end position="275"/>
    </location>
</feature>
<accession>A0A0C9N987</accession>
<keyword evidence="2" id="KW-0472">Membrane</keyword>
<dbReference type="OrthoDB" id="2431604at2759"/>
<proteinExistence type="predicted"/>
<evidence type="ECO:0000313" key="3">
    <source>
        <dbReference type="EMBL" id="GAN11263.1"/>
    </source>
</evidence>
<feature type="compositionally biased region" description="Polar residues" evidence="1">
    <location>
        <begin position="249"/>
        <end position="275"/>
    </location>
</feature>
<keyword evidence="2" id="KW-0812">Transmembrane</keyword>
<evidence type="ECO:0000256" key="2">
    <source>
        <dbReference type="SAM" id="Phobius"/>
    </source>
</evidence>
<evidence type="ECO:0000313" key="4">
    <source>
        <dbReference type="Proteomes" id="UP000053815"/>
    </source>
</evidence>